<reference evidence="7" key="1">
    <citation type="journal article" date="2023" name="G3 (Bethesda)">
        <title>Whole genome assembly and annotation of the endangered Caribbean coral Acropora cervicornis.</title>
        <authorList>
            <person name="Selwyn J.D."/>
            <person name="Vollmer S.V."/>
        </authorList>
    </citation>
    <scope>NUCLEOTIDE SEQUENCE</scope>
    <source>
        <strain evidence="7">K2</strain>
    </source>
</reference>
<reference evidence="7" key="2">
    <citation type="journal article" date="2023" name="Science">
        <title>Genomic signatures of disease resistance in endangered staghorn corals.</title>
        <authorList>
            <person name="Vollmer S.V."/>
            <person name="Selwyn J.D."/>
            <person name="Despard B.A."/>
            <person name="Roesel C.L."/>
        </authorList>
    </citation>
    <scope>NUCLEOTIDE SEQUENCE</scope>
    <source>
        <strain evidence="7">K2</strain>
    </source>
</reference>
<name>A0AAD9QMI1_ACRCE</name>
<feature type="domain" description="Spondin-like TSP1" evidence="6">
    <location>
        <begin position="227"/>
        <end position="279"/>
    </location>
</feature>
<evidence type="ECO:0000259" key="6">
    <source>
        <dbReference type="Pfam" id="PF19028"/>
    </source>
</evidence>
<dbReference type="InterPro" id="IPR051418">
    <property type="entry name" value="Spondin/Thrombospondin_T1"/>
</dbReference>
<dbReference type="Pfam" id="PF19028">
    <property type="entry name" value="TSP1_spondin"/>
    <property type="match status" value="3"/>
</dbReference>
<dbReference type="Gene3D" id="2.20.100.10">
    <property type="entry name" value="Thrombospondin type-1 (TSP1) repeat"/>
    <property type="match status" value="3"/>
</dbReference>
<dbReference type="SUPFAM" id="SSF82895">
    <property type="entry name" value="TSP-1 type 1 repeat"/>
    <property type="match status" value="3"/>
</dbReference>
<accession>A0AAD9QMI1</accession>
<evidence type="ECO:0000256" key="2">
    <source>
        <dbReference type="ARBA" id="ARBA00022889"/>
    </source>
</evidence>
<dbReference type="SMART" id="SM00209">
    <property type="entry name" value="TSP1"/>
    <property type="match status" value="3"/>
</dbReference>
<dbReference type="PROSITE" id="PS50092">
    <property type="entry name" value="TSP1"/>
    <property type="match status" value="3"/>
</dbReference>
<protein>
    <submittedName>
        <fullName evidence="7">Spondin-1</fullName>
    </submittedName>
</protein>
<dbReference type="PANTHER" id="PTHR11311">
    <property type="entry name" value="SPONDIN"/>
    <property type="match status" value="1"/>
</dbReference>
<dbReference type="InterPro" id="IPR036383">
    <property type="entry name" value="TSP1_rpt_sf"/>
</dbReference>
<evidence type="ECO:0000256" key="3">
    <source>
        <dbReference type="ARBA" id="ARBA00023157"/>
    </source>
</evidence>
<dbReference type="GO" id="GO:0007155">
    <property type="term" value="P:cell adhesion"/>
    <property type="evidence" value="ECO:0007669"/>
    <property type="project" value="UniProtKB-KW"/>
</dbReference>
<keyword evidence="1" id="KW-0732">Signal</keyword>
<keyword evidence="8" id="KW-1185">Reference proteome</keyword>
<dbReference type="GO" id="GO:0030036">
    <property type="term" value="P:actin cytoskeleton organization"/>
    <property type="evidence" value="ECO:0007669"/>
    <property type="project" value="TreeGrafter"/>
</dbReference>
<feature type="domain" description="Spondin" evidence="5">
    <location>
        <begin position="27"/>
        <end position="67"/>
    </location>
</feature>
<keyword evidence="3" id="KW-1015">Disulfide bond</keyword>
<evidence type="ECO:0000256" key="4">
    <source>
        <dbReference type="ARBA" id="ARBA00023180"/>
    </source>
</evidence>
<feature type="domain" description="Spondin-like TSP1" evidence="6">
    <location>
        <begin position="165"/>
        <end position="219"/>
    </location>
</feature>
<dbReference type="FunFam" id="2.20.100.10:FF:000134">
    <property type="entry name" value="Uncharacterized protein"/>
    <property type="match status" value="1"/>
</dbReference>
<dbReference type="InterPro" id="IPR044004">
    <property type="entry name" value="TSP1_spondin_dom"/>
</dbReference>
<proteinExistence type="predicted"/>
<keyword evidence="2" id="KW-0130">Cell adhesion</keyword>
<feature type="domain" description="Spondin-like TSP1" evidence="6">
    <location>
        <begin position="105"/>
        <end position="156"/>
    </location>
</feature>
<sequence>MNRFKNTFALGKKDGYKCIVLFTDIPVGTDDGITFISANRKSKPQQPIRNITRYTHQHSQGSFPNTEESDNIRPFGQVKLRLMHTSGSCQKRKQPHFLRGERTPCQVSRWSSWTRCSVTCGQGQQTRGRAVIQPPTNGGIPCGNLSEHKPCIGSNCTVPSVKENCKVSAWSGWSECRGTCSRGGRFRTRRILQKAGPGGKPCPDFNSLIKWRRCRLPKCPADKSNDCIVTGWSPWTSCSKKCNRGKKFRVRKIIKSEKKDGVSCPTKLKDRTRCRMQPCPTSW</sequence>
<dbReference type="InterPro" id="IPR009465">
    <property type="entry name" value="Spondin_N"/>
</dbReference>
<evidence type="ECO:0000256" key="1">
    <source>
        <dbReference type="ARBA" id="ARBA00022729"/>
    </source>
</evidence>
<dbReference type="Pfam" id="PF06468">
    <property type="entry name" value="Spond_N"/>
    <property type="match status" value="1"/>
</dbReference>
<dbReference type="EMBL" id="JARQWQ010000024">
    <property type="protein sequence ID" value="KAK2563859.1"/>
    <property type="molecule type" value="Genomic_DNA"/>
</dbReference>
<dbReference type="PANTHER" id="PTHR11311:SF30">
    <property type="entry name" value="SPONDIN-LIKE TSP1 DOMAIN-CONTAINING PROTEIN"/>
    <property type="match status" value="1"/>
</dbReference>
<keyword evidence="4" id="KW-0325">Glycoprotein</keyword>
<dbReference type="AlphaFoldDB" id="A0AAD9QMI1"/>
<organism evidence="7 8">
    <name type="scientific">Acropora cervicornis</name>
    <name type="common">Staghorn coral</name>
    <dbReference type="NCBI Taxonomy" id="6130"/>
    <lineage>
        <taxon>Eukaryota</taxon>
        <taxon>Metazoa</taxon>
        <taxon>Cnidaria</taxon>
        <taxon>Anthozoa</taxon>
        <taxon>Hexacorallia</taxon>
        <taxon>Scleractinia</taxon>
        <taxon>Astrocoeniina</taxon>
        <taxon>Acroporidae</taxon>
        <taxon>Acropora</taxon>
    </lineage>
</organism>
<dbReference type="InterPro" id="IPR000884">
    <property type="entry name" value="TSP1_rpt"/>
</dbReference>
<dbReference type="GO" id="GO:0005886">
    <property type="term" value="C:plasma membrane"/>
    <property type="evidence" value="ECO:0007669"/>
    <property type="project" value="TreeGrafter"/>
</dbReference>
<gene>
    <name evidence="7" type="ORF">P5673_012866</name>
</gene>
<evidence type="ECO:0000313" key="7">
    <source>
        <dbReference type="EMBL" id="KAK2563859.1"/>
    </source>
</evidence>
<evidence type="ECO:0000259" key="5">
    <source>
        <dbReference type="Pfam" id="PF06468"/>
    </source>
</evidence>
<comment type="caution">
    <text evidence="7">The sequence shown here is derived from an EMBL/GenBank/DDBJ whole genome shotgun (WGS) entry which is preliminary data.</text>
</comment>
<dbReference type="Proteomes" id="UP001249851">
    <property type="component" value="Unassembled WGS sequence"/>
</dbReference>
<evidence type="ECO:0000313" key="8">
    <source>
        <dbReference type="Proteomes" id="UP001249851"/>
    </source>
</evidence>